<accession>T1IMU1</accession>
<dbReference type="eggNOG" id="KOG4423">
    <property type="taxonomic scope" value="Eukaryota"/>
</dbReference>
<dbReference type="GO" id="GO:0045335">
    <property type="term" value="C:phagocytic vesicle"/>
    <property type="evidence" value="ECO:0007669"/>
    <property type="project" value="TreeGrafter"/>
</dbReference>
<dbReference type="GO" id="GO:0005770">
    <property type="term" value="C:late endosome"/>
    <property type="evidence" value="ECO:0007669"/>
    <property type="project" value="TreeGrafter"/>
</dbReference>
<proteinExistence type="inferred from homology"/>
<dbReference type="PANTHER" id="PTHR47981">
    <property type="entry name" value="RAB FAMILY"/>
    <property type="match status" value="1"/>
</dbReference>
<dbReference type="HOGENOM" id="CLU_041217_10_6_1"/>
<dbReference type="Proteomes" id="UP000014500">
    <property type="component" value="Unassembled WGS sequence"/>
</dbReference>
<evidence type="ECO:0000256" key="2">
    <source>
        <dbReference type="ARBA" id="ARBA00022741"/>
    </source>
</evidence>
<dbReference type="STRING" id="126957.T1IMU1"/>
<keyword evidence="2" id="KW-0547">Nucleotide-binding</keyword>
<dbReference type="InterPro" id="IPR001806">
    <property type="entry name" value="Small_GTPase"/>
</dbReference>
<dbReference type="SUPFAM" id="SSF52540">
    <property type="entry name" value="P-loop containing nucleoside triphosphate hydrolases"/>
    <property type="match status" value="1"/>
</dbReference>
<dbReference type="InterPro" id="IPR005225">
    <property type="entry name" value="Small_GTP-bd"/>
</dbReference>
<dbReference type="AlphaFoldDB" id="T1IMU1"/>
<dbReference type="SMART" id="SM00174">
    <property type="entry name" value="RHO"/>
    <property type="match status" value="1"/>
</dbReference>
<dbReference type="SMART" id="SM00175">
    <property type="entry name" value="RAB"/>
    <property type="match status" value="1"/>
</dbReference>
<evidence type="ECO:0000313" key="5">
    <source>
        <dbReference type="EnsemblMetazoa" id="SMAR002306-PA"/>
    </source>
</evidence>
<dbReference type="EnsemblMetazoa" id="SMAR002306-RA">
    <property type="protein sequence ID" value="SMAR002306-PA"/>
    <property type="gene ID" value="SMAR002306"/>
</dbReference>
<dbReference type="PANTHER" id="PTHR47981:SF42">
    <property type="entry name" value="RAS-RELATED PROTEIN RAB-7L1-LIKE ISOFORM X1"/>
    <property type="match status" value="1"/>
</dbReference>
<dbReference type="PRINTS" id="PR00449">
    <property type="entry name" value="RASTRNSFRMNG"/>
</dbReference>
<dbReference type="GO" id="GO:0005764">
    <property type="term" value="C:lysosome"/>
    <property type="evidence" value="ECO:0007669"/>
    <property type="project" value="TreeGrafter"/>
</dbReference>
<dbReference type="GO" id="GO:0008333">
    <property type="term" value="P:endosome to lysosome transport"/>
    <property type="evidence" value="ECO:0007669"/>
    <property type="project" value="TreeGrafter"/>
</dbReference>
<sequence>MNNNLVYKVIVIGNASVGKTAFVRSYIFDNPHLENSATVGVEFMVKTIELPDKSTVKLQVWDIGGQDRSAFLMRSFCHRAHGCVLLFDVTNPPSFECVCHWKRAVEEKCLQEGRKPIPCILLANKCDLNERHVKFMDIDKLTNELGFICWKEISVKEKLNIEEAMMSLLQAMVTRTTNNLDYESQEEEYIRPGKSLSESKNADDDAIKWQ</sequence>
<reference evidence="5" key="2">
    <citation type="submission" date="2015-02" db="UniProtKB">
        <authorList>
            <consortium name="EnsemblMetazoa"/>
        </authorList>
    </citation>
    <scope>IDENTIFICATION</scope>
</reference>
<dbReference type="PhylomeDB" id="T1IMU1"/>
<dbReference type="EMBL" id="JH431094">
    <property type="status" value="NOT_ANNOTATED_CDS"/>
    <property type="molecule type" value="Genomic_DNA"/>
</dbReference>
<evidence type="ECO:0000256" key="1">
    <source>
        <dbReference type="ARBA" id="ARBA00006270"/>
    </source>
</evidence>
<dbReference type="PROSITE" id="PS51419">
    <property type="entry name" value="RAB"/>
    <property type="match status" value="1"/>
</dbReference>
<dbReference type="NCBIfam" id="TIGR00231">
    <property type="entry name" value="small_GTP"/>
    <property type="match status" value="1"/>
</dbReference>
<dbReference type="InterPro" id="IPR027417">
    <property type="entry name" value="P-loop_NTPase"/>
</dbReference>
<dbReference type="Pfam" id="PF00071">
    <property type="entry name" value="Ras"/>
    <property type="match status" value="1"/>
</dbReference>
<feature type="compositionally biased region" description="Basic and acidic residues" evidence="4">
    <location>
        <begin position="200"/>
        <end position="210"/>
    </location>
</feature>
<name>T1IMU1_STRMM</name>
<dbReference type="FunFam" id="3.40.50.300:FF:001447">
    <property type="entry name" value="Ras-related protein Rab-1B"/>
    <property type="match status" value="1"/>
</dbReference>
<protein>
    <recommendedName>
        <fullName evidence="7">Ras-related protein Rab</fullName>
    </recommendedName>
</protein>
<organism evidence="5 6">
    <name type="scientific">Strigamia maritima</name>
    <name type="common">European centipede</name>
    <name type="synonym">Geophilus maritimus</name>
    <dbReference type="NCBI Taxonomy" id="126957"/>
    <lineage>
        <taxon>Eukaryota</taxon>
        <taxon>Metazoa</taxon>
        <taxon>Ecdysozoa</taxon>
        <taxon>Arthropoda</taxon>
        <taxon>Myriapoda</taxon>
        <taxon>Chilopoda</taxon>
        <taxon>Pleurostigmophora</taxon>
        <taxon>Geophilomorpha</taxon>
        <taxon>Linotaeniidae</taxon>
        <taxon>Strigamia</taxon>
    </lineage>
</organism>
<dbReference type="GO" id="GO:0003924">
    <property type="term" value="F:GTPase activity"/>
    <property type="evidence" value="ECO:0007669"/>
    <property type="project" value="InterPro"/>
</dbReference>
<evidence type="ECO:0000256" key="3">
    <source>
        <dbReference type="ARBA" id="ARBA00023134"/>
    </source>
</evidence>
<evidence type="ECO:0000313" key="6">
    <source>
        <dbReference type="Proteomes" id="UP000014500"/>
    </source>
</evidence>
<dbReference type="SMART" id="SM00173">
    <property type="entry name" value="RAS"/>
    <property type="match status" value="1"/>
</dbReference>
<evidence type="ECO:0000256" key="4">
    <source>
        <dbReference type="SAM" id="MobiDB-lite"/>
    </source>
</evidence>
<dbReference type="PROSITE" id="PS51421">
    <property type="entry name" value="RAS"/>
    <property type="match status" value="1"/>
</dbReference>
<dbReference type="GO" id="GO:0005525">
    <property type="term" value="F:GTP binding"/>
    <property type="evidence" value="ECO:0007669"/>
    <property type="project" value="UniProtKB-KW"/>
</dbReference>
<reference evidence="6" key="1">
    <citation type="submission" date="2011-05" db="EMBL/GenBank/DDBJ databases">
        <authorList>
            <person name="Richards S.R."/>
            <person name="Qu J."/>
            <person name="Jiang H."/>
            <person name="Jhangiani S.N."/>
            <person name="Agravi P."/>
            <person name="Goodspeed R."/>
            <person name="Gross S."/>
            <person name="Mandapat C."/>
            <person name="Jackson L."/>
            <person name="Mathew T."/>
            <person name="Pu L."/>
            <person name="Thornton R."/>
            <person name="Saada N."/>
            <person name="Wilczek-Boney K.B."/>
            <person name="Lee S."/>
            <person name="Kovar C."/>
            <person name="Wu Y."/>
            <person name="Scherer S.E."/>
            <person name="Worley K.C."/>
            <person name="Muzny D.M."/>
            <person name="Gibbs R."/>
        </authorList>
    </citation>
    <scope>NUCLEOTIDE SEQUENCE</scope>
    <source>
        <strain evidence="6">Brora</strain>
    </source>
</reference>
<keyword evidence="6" id="KW-1185">Reference proteome</keyword>
<dbReference type="Gene3D" id="3.40.50.300">
    <property type="entry name" value="P-loop containing nucleotide triphosphate hydrolases"/>
    <property type="match status" value="1"/>
</dbReference>
<dbReference type="GO" id="GO:0090385">
    <property type="term" value="P:phagosome-lysosome fusion"/>
    <property type="evidence" value="ECO:0007669"/>
    <property type="project" value="TreeGrafter"/>
</dbReference>
<dbReference type="OMA" id="MTRAFYK"/>
<feature type="region of interest" description="Disordered" evidence="4">
    <location>
        <begin position="190"/>
        <end position="210"/>
    </location>
</feature>
<comment type="similarity">
    <text evidence="1">Belongs to the small GTPase superfamily. Rab family.</text>
</comment>
<evidence type="ECO:0008006" key="7">
    <source>
        <dbReference type="Google" id="ProtNLM"/>
    </source>
</evidence>
<dbReference type="SMART" id="SM00176">
    <property type="entry name" value="RAN"/>
    <property type="match status" value="1"/>
</dbReference>
<keyword evidence="3" id="KW-0342">GTP-binding</keyword>